<dbReference type="Pfam" id="PF02578">
    <property type="entry name" value="Cu-oxidase_4"/>
    <property type="match status" value="1"/>
</dbReference>
<comment type="catalytic activity">
    <reaction evidence="1">
        <text>inosine + phosphate = alpha-D-ribose 1-phosphate + hypoxanthine</text>
        <dbReference type="Rhea" id="RHEA:27646"/>
        <dbReference type="ChEBI" id="CHEBI:17368"/>
        <dbReference type="ChEBI" id="CHEBI:17596"/>
        <dbReference type="ChEBI" id="CHEBI:43474"/>
        <dbReference type="ChEBI" id="CHEBI:57720"/>
        <dbReference type="EC" id="2.4.2.1"/>
    </reaction>
    <physiologicalReaction direction="left-to-right" evidence="1">
        <dbReference type="Rhea" id="RHEA:27647"/>
    </physiologicalReaction>
</comment>
<reference evidence="12 13" key="1">
    <citation type="journal article" date="2023" name="Int. J. Syst. Evol. Microbiol.">
        <title>Arthrobacter mangrovi sp. nov., an actinobacterium isolated from the rhizosphere of a mangrove.</title>
        <authorList>
            <person name="Hamada M."/>
            <person name="Saitou S."/>
            <person name="Enomoto N."/>
            <person name="Nanri K."/>
            <person name="Hidaka K."/>
            <person name="Miura T."/>
            <person name="Tamura T."/>
        </authorList>
    </citation>
    <scope>NUCLEOTIDE SEQUENCE [LARGE SCALE GENOMIC DNA]</scope>
    <source>
        <strain evidence="12 13">NBRC 112813</strain>
    </source>
</reference>
<accession>A0ABQ5MR44</accession>
<dbReference type="InterPro" id="IPR003730">
    <property type="entry name" value="Cu_polyphenol_OxRdtase"/>
</dbReference>
<organism evidence="12 13">
    <name type="scientific">Arthrobacter mangrovi</name>
    <dbReference type="NCBI Taxonomy" id="2966350"/>
    <lineage>
        <taxon>Bacteria</taxon>
        <taxon>Bacillati</taxon>
        <taxon>Actinomycetota</taxon>
        <taxon>Actinomycetes</taxon>
        <taxon>Micrococcales</taxon>
        <taxon>Micrococcaceae</taxon>
        <taxon>Arthrobacter</taxon>
    </lineage>
</organism>
<dbReference type="RefSeq" id="WP_264794372.1">
    <property type="nucleotide sequence ID" value="NZ_BRVS01000002.1"/>
</dbReference>
<keyword evidence="8" id="KW-0186">Copper</keyword>
<dbReference type="Proteomes" id="UP001209654">
    <property type="component" value="Unassembled WGS sequence"/>
</dbReference>
<dbReference type="Gene3D" id="3.60.140.10">
    <property type="entry name" value="CNF1/YfiH-like putative cysteine hydrolases"/>
    <property type="match status" value="1"/>
</dbReference>
<evidence type="ECO:0000256" key="10">
    <source>
        <dbReference type="ARBA" id="ARBA00048968"/>
    </source>
</evidence>
<dbReference type="CDD" id="cd16833">
    <property type="entry name" value="YfiH"/>
    <property type="match status" value="1"/>
</dbReference>
<evidence type="ECO:0000256" key="3">
    <source>
        <dbReference type="ARBA" id="ARBA00007353"/>
    </source>
</evidence>
<name>A0ABQ5MR44_9MICC</name>
<comment type="catalytic activity">
    <reaction evidence="11">
        <text>S-methyl-5'-thioadenosine + phosphate = 5-(methylsulfanyl)-alpha-D-ribose 1-phosphate + adenine</text>
        <dbReference type="Rhea" id="RHEA:11852"/>
        <dbReference type="ChEBI" id="CHEBI:16708"/>
        <dbReference type="ChEBI" id="CHEBI:17509"/>
        <dbReference type="ChEBI" id="CHEBI:43474"/>
        <dbReference type="ChEBI" id="CHEBI:58533"/>
        <dbReference type="EC" id="2.4.2.28"/>
    </reaction>
    <physiologicalReaction direction="left-to-right" evidence="11">
        <dbReference type="Rhea" id="RHEA:11853"/>
    </physiologicalReaction>
</comment>
<comment type="function">
    <text evidence="2">Purine nucleoside enzyme that catalyzes the phosphorolysis of adenosine and inosine nucleosides, yielding D-ribose 1-phosphate and the respective free bases, adenine and hypoxanthine. Also catalyzes the phosphorolysis of S-methyl-5'-thioadenosine into adenine and S-methyl-5-thio-alpha-D-ribose 1-phosphate. Also has adenosine deaminase activity.</text>
</comment>
<evidence type="ECO:0000313" key="13">
    <source>
        <dbReference type="Proteomes" id="UP001209654"/>
    </source>
</evidence>
<evidence type="ECO:0000256" key="8">
    <source>
        <dbReference type="ARBA" id="ARBA00023008"/>
    </source>
</evidence>
<gene>
    <name evidence="12" type="ORF">AHIS1636_06440</name>
</gene>
<keyword evidence="6" id="KW-0378">Hydrolase</keyword>
<evidence type="ECO:0000256" key="9">
    <source>
        <dbReference type="ARBA" id="ARBA00047989"/>
    </source>
</evidence>
<dbReference type="InterPro" id="IPR011324">
    <property type="entry name" value="Cytotoxic_necrot_fac-like_cat"/>
</dbReference>
<comment type="similarity">
    <text evidence="3">Belongs to the purine nucleoside phosphorylase YfiH/LACC1 family.</text>
</comment>
<evidence type="ECO:0000256" key="11">
    <source>
        <dbReference type="ARBA" id="ARBA00049893"/>
    </source>
</evidence>
<dbReference type="InterPro" id="IPR038371">
    <property type="entry name" value="Cu_polyphenol_OxRdtase_sf"/>
</dbReference>
<evidence type="ECO:0000256" key="5">
    <source>
        <dbReference type="ARBA" id="ARBA00022723"/>
    </source>
</evidence>
<comment type="catalytic activity">
    <reaction evidence="10">
        <text>adenosine + phosphate = alpha-D-ribose 1-phosphate + adenine</text>
        <dbReference type="Rhea" id="RHEA:27642"/>
        <dbReference type="ChEBI" id="CHEBI:16335"/>
        <dbReference type="ChEBI" id="CHEBI:16708"/>
        <dbReference type="ChEBI" id="CHEBI:43474"/>
        <dbReference type="ChEBI" id="CHEBI:57720"/>
        <dbReference type="EC" id="2.4.2.1"/>
    </reaction>
    <physiologicalReaction direction="left-to-right" evidence="10">
        <dbReference type="Rhea" id="RHEA:27643"/>
    </physiologicalReaction>
</comment>
<sequence>MFWWREQVDDGLWVGFTDSTAGNLALHVGDDPGTVGRHRRALESALGIGDGGLRFMNQVHSANVGTARPMEPTEGPAELDALVAPGGDVPLGVMVADCLPVVFTANTGHGYATGVAHAGRRGLLDGVLVNTVRRLESAGGSGLRAWIGPAICGRCYEVPAAMQEEATAALPELRSETSWGTPALDLPAAAAAQLASMDVAVHRVDACTLEHPQLFSYRRDHATGRFAGLVWTEA</sequence>
<protein>
    <submittedName>
        <fullName evidence="12">Laccase domain protein</fullName>
    </submittedName>
</protein>
<evidence type="ECO:0000256" key="4">
    <source>
        <dbReference type="ARBA" id="ARBA00022679"/>
    </source>
</evidence>
<evidence type="ECO:0000256" key="2">
    <source>
        <dbReference type="ARBA" id="ARBA00003215"/>
    </source>
</evidence>
<keyword evidence="5" id="KW-0479">Metal-binding</keyword>
<evidence type="ECO:0000256" key="1">
    <source>
        <dbReference type="ARBA" id="ARBA00000553"/>
    </source>
</evidence>
<keyword evidence="7" id="KW-0862">Zinc</keyword>
<keyword evidence="4" id="KW-0808">Transferase</keyword>
<comment type="caution">
    <text evidence="12">The sequence shown here is derived from an EMBL/GenBank/DDBJ whole genome shotgun (WGS) entry which is preliminary data.</text>
</comment>
<dbReference type="PANTHER" id="PTHR30616">
    <property type="entry name" value="UNCHARACTERIZED PROTEIN YFIH"/>
    <property type="match status" value="1"/>
</dbReference>
<evidence type="ECO:0000313" key="12">
    <source>
        <dbReference type="EMBL" id="GLB66205.1"/>
    </source>
</evidence>
<dbReference type="PANTHER" id="PTHR30616:SF2">
    <property type="entry name" value="PURINE NUCLEOSIDE PHOSPHORYLASE LACC1"/>
    <property type="match status" value="1"/>
</dbReference>
<comment type="catalytic activity">
    <reaction evidence="9">
        <text>adenosine + H2O + H(+) = inosine + NH4(+)</text>
        <dbReference type="Rhea" id="RHEA:24408"/>
        <dbReference type="ChEBI" id="CHEBI:15377"/>
        <dbReference type="ChEBI" id="CHEBI:15378"/>
        <dbReference type="ChEBI" id="CHEBI:16335"/>
        <dbReference type="ChEBI" id="CHEBI:17596"/>
        <dbReference type="ChEBI" id="CHEBI:28938"/>
        <dbReference type="EC" id="3.5.4.4"/>
    </reaction>
    <physiologicalReaction direction="left-to-right" evidence="9">
        <dbReference type="Rhea" id="RHEA:24409"/>
    </physiologicalReaction>
</comment>
<dbReference type="SUPFAM" id="SSF64438">
    <property type="entry name" value="CNF1/YfiH-like putative cysteine hydrolases"/>
    <property type="match status" value="1"/>
</dbReference>
<keyword evidence="13" id="KW-1185">Reference proteome</keyword>
<dbReference type="EMBL" id="BRVS01000002">
    <property type="protein sequence ID" value="GLB66205.1"/>
    <property type="molecule type" value="Genomic_DNA"/>
</dbReference>
<evidence type="ECO:0000256" key="7">
    <source>
        <dbReference type="ARBA" id="ARBA00022833"/>
    </source>
</evidence>
<proteinExistence type="inferred from homology"/>
<evidence type="ECO:0000256" key="6">
    <source>
        <dbReference type="ARBA" id="ARBA00022801"/>
    </source>
</evidence>